<sequence>MNPECLESGVNWMECLGQGVAGRSAWDRLLQSLKWKIPDCLRSVIFRSGFGRNAIPLLNVGVGAVRVCLSWLIHMRPSRTDCSMEIDGPMLEAVAGNVEA</sequence>
<gene>
    <name evidence="1" type="ORF">Nepgr_005319</name>
</gene>
<evidence type="ECO:0000313" key="1">
    <source>
        <dbReference type="EMBL" id="GMH03480.1"/>
    </source>
</evidence>
<dbReference type="AlphaFoldDB" id="A0AAD3XG96"/>
<evidence type="ECO:0000313" key="2">
    <source>
        <dbReference type="Proteomes" id="UP001279734"/>
    </source>
</evidence>
<organism evidence="1 2">
    <name type="scientific">Nepenthes gracilis</name>
    <name type="common">Slender pitcher plant</name>
    <dbReference type="NCBI Taxonomy" id="150966"/>
    <lineage>
        <taxon>Eukaryota</taxon>
        <taxon>Viridiplantae</taxon>
        <taxon>Streptophyta</taxon>
        <taxon>Embryophyta</taxon>
        <taxon>Tracheophyta</taxon>
        <taxon>Spermatophyta</taxon>
        <taxon>Magnoliopsida</taxon>
        <taxon>eudicotyledons</taxon>
        <taxon>Gunneridae</taxon>
        <taxon>Pentapetalae</taxon>
        <taxon>Caryophyllales</taxon>
        <taxon>Nepenthaceae</taxon>
        <taxon>Nepenthes</taxon>
    </lineage>
</organism>
<dbReference type="Proteomes" id="UP001279734">
    <property type="component" value="Unassembled WGS sequence"/>
</dbReference>
<accession>A0AAD3XG96</accession>
<proteinExistence type="predicted"/>
<comment type="caution">
    <text evidence="1">The sequence shown here is derived from an EMBL/GenBank/DDBJ whole genome shotgun (WGS) entry which is preliminary data.</text>
</comment>
<protein>
    <submittedName>
        <fullName evidence="1">Uncharacterized protein</fullName>
    </submittedName>
</protein>
<dbReference type="EMBL" id="BSYO01000004">
    <property type="protein sequence ID" value="GMH03480.1"/>
    <property type="molecule type" value="Genomic_DNA"/>
</dbReference>
<name>A0AAD3XG96_NEPGR</name>
<keyword evidence="2" id="KW-1185">Reference proteome</keyword>
<reference evidence="1" key="1">
    <citation type="submission" date="2023-05" db="EMBL/GenBank/DDBJ databases">
        <title>Nepenthes gracilis genome sequencing.</title>
        <authorList>
            <person name="Fukushima K."/>
        </authorList>
    </citation>
    <scope>NUCLEOTIDE SEQUENCE</scope>
    <source>
        <strain evidence="1">SING2019-196</strain>
    </source>
</reference>